<reference evidence="2 4" key="1">
    <citation type="journal article" date="2011" name="Nature">
        <title>The Medicago genome provides insight into the evolution of rhizobial symbioses.</title>
        <authorList>
            <person name="Young N.D."/>
            <person name="Debelle F."/>
            <person name="Oldroyd G.E."/>
            <person name="Geurts R."/>
            <person name="Cannon S.B."/>
            <person name="Udvardi M.K."/>
            <person name="Benedito V.A."/>
            <person name="Mayer K.F."/>
            <person name="Gouzy J."/>
            <person name="Schoof H."/>
            <person name="Van de Peer Y."/>
            <person name="Proost S."/>
            <person name="Cook D.R."/>
            <person name="Meyers B.C."/>
            <person name="Spannagl M."/>
            <person name="Cheung F."/>
            <person name="De Mita S."/>
            <person name="Krishnakumar V."/>
            <person name="Gundlach H."/>
            <person name="Zhou S."/>
            <person name="Mudge J."/>
            <person name="Bharti A.K."/>
            <person name="Murray J.D."/>
            <person name="Naoumkina M.A."/>
            <person name="Rosen B."/>
            <person name="Silverstein K.A."/>
            <person name="Tang H."/>
            <person name="Rombauts S."/>
            <person name="Zhao P.X."/>
            <person name="Zhou P."/>
            <person name="Barbe V."/>
            <person name="Bardou P."/>
            <person name="Bechner M."/>
            <person name="Bellec A."/>
            <person name="Berger A."/>
            <person name="Berges H."/>
            <person name="Bidwell S."/>
            <person name="Bisseling T."/>
            <person name="Choisne N."/>
            <person name="Couloux A."/>
            <person name="Denny R."/>
            <person name="Deshpande S."/>
            <person name="Dai X."/>
            <person name="Doyle J.J."/>
            <person name="Dudez A.M."/>
            <person name="Farmer A.D."/>
            <person name="Fouteau S."/>
            <person name="Franken C."/>
            <person name="Gibelin C."/>
            <person name="Gish J."/>
            <person name="Goldstein S."/>
            <person name="Gonzalez A.J."/>
            <person name="Green P.J."/>
            <person name="Hallab A."/>
            <person name="Hartog M."/>
            <person name="Hua A."/>
            <person name="Humphray S.J."/>
            <person name="Jeong D.H."/>
            <person name="Jing Y."/>
            <person name="Jocker A."/>
            <person name="Kenton S.M."/>
            <person name="Kim D.J."/>
            <person name="Klee K."/>
            <person name="Lai H."/>
            <person name="Lang C."/>
            <person name="Lin S."/>
            <person name="Macmil S.L."/>
            <person name="Magdelenat G."/>
            <person name="Matthews L."/>
            <person name="McCorrison J."/>
            <person name="Monaghan E.L."/>
            <person name="Mun J.H."/>
            <person name="Najar F.Z."/>
            <person name="Nicholson C."/>
            <person name="Noirot C."/>
            <person name="O'Bleness M."/>
            <person name="Paule C.R."/>
            <person name="Poulain J."/>
            <person name="Prion F."/>
            <person name="Qin B."/>
            <person name="Qu C."/>
            <person name="Retzel E.F."/>
            <person name="Riddle C."/>
            <person name="Sallet E."/>
            <person name="Samain S."/>
            <person name="Samson N."/>
            <person name="Sanders I."/>
            <person name="Saurat O."/>
            <person name="Scarpelli C."/>
            <person name="Schiex T."/>
            <person name="Segurens B."/>
            <person name="Severin A.J."/>
            <person name="Sherrier D.J."/>
            <person name="Shi R."/>
            <person name="Sims S."/>
            <person name="Singer S.R."/>
            <person name="Sinharoy S."/>
            <person name="Sterck L."/>
            <person name="Viollet A."/>
            <person name="Wang B.B."/>
            <person name="Wang K."/>
            <person name="Wang M."/>
            <person name="Wang X."/>
            <person name="Warfsmann J."/>
            <person name="Weissenbach J."/>
            <person name="White D.D."/>
            <person name="White J.D."/>
            <person name="Wiley G.B."/>
            <person name="Wincker P."/>
            <person name="Xing Y."/>
            <person name="Yang L."/>
            <person name="Yao Z."/>
            <person name="Ying F."/>
            <person name="Zhai J."/>
            <person name="Zhou L."/>
            <person name="Zuber A."/>
            <person name="Denarie J."/>
            <person name="Dixon R.A."/>
            <person name="May G.D."/>
            <person name="Schwartz D.C."/>
            <person name="Rogers J."/>
            <person name="Quetier F."/>
            <person name="Town C.D."/>
            <person name="Roe B.A."/>
        </authorList>
    </citation>
    <scope>NUCLEOTIDE SEQUENCE [LARGE SCALE GENOMIC DNA]</scope>
    <source>
        <strain evidence="2">A17</strain>
        <strain evidence="3 4">cv. Jemalong A17</strain>
    </source>
</reference>
<reference evidence="2 4" key="2">
    <citation type="journal article" date="2014" name="BMC Genomics">
        <title>An improved genome release (version Mt4.0) for the model legume Medicago truncatula.</title>
        <authorList>
            <person name="Tang H."/>
            <person name="Krishnakumar V."/>
            <person name="Bidwell S."/>
            <person name="Rosen B."/>
            <person name="Chan A."/>
            <person name="Zhou S."/>
            <person name="Gentzbittel L."/>
            <person name="Childs K.L."/>
            <person name="Yandell M."/>
            <person name="Gundlach H."/>
            <person name="Mayer K.F."/>
            <person name="Schwartz D.C."/>
            <person name="Town C.D."/>
        </authorList>
    </citation>
    <scope>GENOME REANNOTATION</scope>
    <source>
        <strain evidence="2">A17</strain>
        <strain evidence="3 4">cv. Jemalong A17</strain>
    </source>
</reference>
<name>A0A072TF80_MEDTR</name>
<keyword evidence="1 2" id="KW-0812">Transmembrane</keyword>
<proteinExistence type="predicted"/>
<keyword evidence="4" id="KW-1185">Reference proteome</keyword>
<evidence type="ECO:0000313" key="2">
    <source>
        <dbReference type="EMBL" id="KEH15678.1"/>
    </source>
</evidence>
<evidence type="ECO:0000313" key="3">
    <source>
        <dbReference type="EnsemblPlants" id="KEH15678"/>
    </source>
</evidence>
<dbReference type="EMBL" id="KL403387">
    <property type="protein sequence ID" value="KEH15678.1"/>
    <property type="molecule type" value="Genomic_DNA"/>
</dbReference>
<gene>
    <name evidence="2" type="ORF">MTR_0663s0040</name>
</gene>
<reference evidence="3" key="3">
    <citation type="submission" date="2015-06" db="UniProtKB">
        <authorList>
            <consortium name="EnsemblPlants"/>
        </authorList>
    </citation>
    <scope>IDENTIFICATION</scope>
    <source>
        <strain evidence="3">cv. Jemalong A17</strain>
    </source>
</reference>
<dbReference type="HOGENOM" id="CLU_1417109_0_0_1"/>
<keyword evidence="1" id="KW-1133">Transmembrane helix</keyword>
<feature type="transmembrane region" description="Helical" evidence="1">
    <location>
        <begin position="39"/>
        <end position="58"/>
    </location>
</feature>
<protein>
    <submittedName>
        <fullName evidence="2">Transmembrane protein, putative</fullName>
    </submittedName>
</protein>
<dbReference type="AlphaFoldDB" id="A0A072TF80"/>
<dbReference type="Proteomes" id="UP000002051">
    <property type="component" value="Unassembled WGS sequence"/>
</dbReference>
<evidence type="ECO:0000313" key="4">
    <source>
        <dbReference type="Proteomes" id="UP000002051"/>
    </source>
</evidence>
<dbReference type="EnsemblPlants" id="KEH15678">
    <property type="protein sequence ID" value="KEH15678"/>
    <property type="gene ID" value="MTR_0663s0040"/>
</dbReference>
<sequence length="192" mass="20695">MLNGPVSSRPAGRRRKVAMKALKAIGIDLLGAVGELGDWFSFAVTAGLVAVLVLLGIVTRQIGALEGLHNYAVAMVSSTRVADQGPDRMSKQPVDQIARIEGIPFADGYYWYYKRGEPLPSLVLVGERDEQRVFKDGPAVCKTWWPGEFFVGPIAPPFPTPDHLALNPRGIDEEPISMELAAGLLLPDSAAS</sequence>
<keyword evidence="1" id="KW-0472">Membrane</keyword>
<accession>A0A072TF80</accession>
<evidence type="ECO:0000256" key="1">
    <source>
        <dbReference type="SAM" id="Phobius"/>
    </source>
</evidence>
<organism evidence="2 4">
    <name type="scientific">Medicago truncatula</name>
    <name type="common">Barrel medic</name>
    <name type="synonym">Medicago tribuloides</name>
    <dbReference type="NCBI Taxonomy" id="3880"/>
    <lineage>
        <taxon>Eukaryota</taxon>
        <taxon>Viridiplantae</taxon>
        <taxon>Streptophyta</taxon>
        <taxon>Embryophyta</taxon>
        <taxon>Tracheophyta</taxon>
        <taxon>Spermatophyta</taxon>
        <taxon>Magnoliopsida</taxon>
        <taxon>eudicotyledons</taxon>
        <taxon>Gunneridae</taxon>
        <taxon>Pentapetalae</taxon>
        <taxon>rosids</taxon>
        <taxon>fabids</taxon>
        <taxon>Fabales</taxon>
        <taxon>Fabaceae</taxon>
        <taxon>Papilionoideae</taxon>
        <taxon>50 kb inversion clade</taxon>
        <taxon>NPAAA clade</taxon>
        <taxon>Hologalegina</taxon>
        <taxon>IRL clade</taxon>
        <taxon>Trifolieae</taxon>
        <taxon>Medicago</taxon>
    </lineage>
</organism>